<keyword evidence="2" id="KW-1185">Reference proteome</keyword>
<comment type="caution">
    <text evidence="1">The sequence shown here is derived from an EMBL/GenBank/DDBJ whole genome shotgun (WGS) entry which is preliminary data.</text>
</comment>
<accession>A0ACB8BAA7</accession>
<protein>
    <submittedName>
        <fullName evidence="1">Kinase-like protein</fullName>
    </submittedName>
</protein>
<name>A0ACB8BAA7_9AGAM</name>
<sequence>MVITPKVRQPPSHAIIRSSKVDVSLCLLCVLPGSLTRRSLQFIEKESFKLLHVLSDDAMSSIHLCRKRDTFKLYTIKTIHKDRVTTATHFHQIETARETSEQIRALKNPFLAPFLWTFQDESSFYSISDFYAGGTLAEHIQREGPIGSDRAYFFAKEILAGLSALHDEGIVHHDIRPENVMIDVSGHVAITGFSYAGPVHHCDPVLFQTPDKGSYQPPEVLLGWAHDSKVDIWGFGVVLYMMLFASHPFVTKHDHDNSAVLQTKVIHCPVSFSTSRSVSWAAQDLISQCLQRNSALRYGVKDIKAHIYFCTV</sequence>
<dbReference type="EMBL" id="MU266486">
    <property type="protein sequence ID" value="KAH7922404.1"/>
    <property type="molecule type" value="Genomic_DNA"/>
</dbReference>
<dbReference type="Proteomes" id="UP000790709">
    <property type="component" value="Unassembled WGS sequence"/>
</dbReference>
<evidence type="ECO:0000313" key="1">
    <source>
        <dbReference type="EMBL" id="KAH7922404.1"/>
    </source>
</evidence>
<organism evidence="1 2">
    <name type="scientific">Leucogyrophana mollusca</name>
    <dbReference type="NCBI Taxonomy" id="85980"/>
    <lineage>
        <taxon>Eukaryota</taxon>
        <taxon>Fungi</taxon>
        <taxon>Dikarya</taxon>
        <taxon>Basidiomycota</taxon>
        <taxon>Agaricomycotina</taxon>
        <taxon>Agaricomycetes</taxon>
        <taxon>Agaricomycetidae</taxon>
        <taxon>Boletales</taxon>
        <taxon>Boletales incertae sedis</taxon>
        <taxon>Leucogyrophana</taxon>
    </lineage>
</organism>
<evidence type="ECO:0000313" key="2">
    <source>
        <dbReference type="Proteomes" id="UP000790709"/>
    </source>
</evidence>
<proteinExistence type="predicted"/>
<reference evidence="1" key="1">
    <citation type="journal article" date="2021" name="New Phytol.">
        <title>Evolutionary innovations through gain and loss of genes in the ectomycorrhizal Boletales.</title>
        <authorList>
            <person name="Wu G."/>
            <person name="Miyauchi S."/>
            <person name="Morin E."/>
            <person name="Kuo A."/>
            <person name="Drula E."/>
            <person name="Varga T."/>
            <person name="Kohler A."/>
            <person name="Feng B."/>
            <person name="Cao Y."/>
            <person name="Lipzen A."/>
            <person name="Daum C."/>
            <person name="Hundley H."/>
            <person name="Pangilinan J."/>
            <person name="Johnson J."/>
            <person name="Barry K."/>
            <person name="LaButti K."/>
            <person name="Ng V."/>
            <person name="Ahrendt S."/>
            <person name="Min B."/>
            <person name="Choi I.G."/>
            <person name="Park H."/>
            <person name="Plett J.M."/>
            <person name="Magnuson J."/>
            <person name="Spatafora J.W."/>
            <person name="Nagy L.G."/>
            <person name="Henrissat B."/>
            <person name="Grigoriev I.V."/>
            <person name="Yang Z.L."/>
            <person name="Xu J."/>
            <person name="Martin F.M."/>
        </authorList>
    </citation>
    <scope>NUCLEOTIDE SEQUENCE</scope>
    <source>
        <strain evidence="1">KUC20120723A-06</strain>
    </source>
</reference>
<gene>
    <name evidence="1" type="ORF">BV22DRAFT_1017369</name>
</gene>